<accession>A0A9N9G1R5</accession>
<comment type="caution">
    <text evidence="2">The sequence shown here is derived from an EMBL/GenBank/DDBJ whole genome shotgun (WGS) entry which is preliminary data.</text>
</comment>
<evidence type="ECO:0000256" key="1">
    <source>
        <dbReference type="SAM" id="MobiDB-lite"/>
    </source>
</evidence>
<proteinExistence type="predicted"/>
<gene>
    <name evidence="2" type="ORF">DEBURN_LOCUS8457</name>
</gene>
<name>A0A9N9G1R5_9GLOM</name>
<dbReference type="Proteomes" id="UP000789706">
    <property type="component" value="Unassembled WGS sequence"/>
</dbReference>
<reference evidence="2" key="1">
    <citation type="submission" date="2021-06" db="EMBL/GenBank/DDBJ databases">
        <authorList>
            <person name="Kallberg Y."/>
            <person name="Tangrot J."/>
            <person name="Rosling A."/>
        </authorList>
    </citation>
    <scope>NUCLEOTIDE SEQUENCE</scope>
    <source>
        <strain evidence="2">AZ414A</strain>
    </source>
</reference>
<protein>
    <submittedName>
        <fullName evidence="2">10322_t:CDS:1</fullName>
    </submittedName>
</protein>
<evidence type="ECO:0000313" key="2">
    <source>
        <dbReference type="EMBL" id="CAG8578603.1"/>
    </source>
</evidence>
<organism evidence="2 3">
    <name type="scientific">Diversispora eburnea</name>
    <dbReference type="NCBI Taxonomy" id="1213867"/>
    <lineage>
        <taxon>Eukaryota</taxon>
        <taxon>Fungi</taxon>
        <taxon>Fungi incertae sedis</taxon>
        <taxon>Mucoromycota</taxon>
        <taxon>Glomeromycotina</taxon>
        <taxon>Glomeromycetes</taxon>
        <taxon>Diversisporales</taxon>
        <taxon>Diversisporaceae</taxon>
        <taxon>Diversispora</taxon>
    </lineage>
</organism>
<keyword evidence="3" id="KW-1185">Reference proteome</keyword>
<feature type="non-terminal residue" evidence="2">
    <location>
        <position position="1"/>
    </location>
</feature>
<feature type="region of interest" description="Disordered" evidence="1">
    <location>
        <begin position="45"/>
        <end position="69"/>
    </location>
</feature>
<dbReference type="AlphaFoldDB" id="A0A9N9G1R5"/>
<dbReference type="OrthoDB" id="2423810at2759"/>
<feature type="compositionally biased region" description="Basic and acidic residues" evidence="1">
    <location>
        <begin position="59"/>
        <end position="69"/>
    </location>
</feature>
<sequence>HHETCLRKLAVEHKEDPNKFMTITEKDKLDSISFKDRIKIDTRMCGHTKEGGEDPEEYMDMKVHERLIE</sequence>
<dbReference type="EMBL" id="CAJVPK010001249">
    <property type="protein sequence ID" value="CAG8578603.1"/>
    <property type="molecule type" value="Genomic_DNA"/>
</dbReference>
<evidence type="ECO:0000313" key="3">
    <source>
        <dbReference type="Proteomes" id="UP000789706"/>
    </source>
</evidence>